<name>A0AC61PJ05_9FIRM</name>
<evidence type="ECO:0000313" key="2">
    <source>
        <dbReference type="Proteomes" id="UP000192328"/>
    </source>
</evidence>
<evidence type="ECO:0000313" key="1">
    <source>
        <dbReference type="EMBL" id="SMC41293.1"/>
    </source>
</evidence>
<reference evidence="1" key="1">
    <citation type="submission" date="2017-04" db="EMBL/GenBank/DDBJ databases">
        <authorList>
            <person name="Varghese N."/>
            <person name="Submissions S."/>
        </authorList>
    </citation>
    <scope>NUCLEOTIDE SEQUENCE</scope>
    <source>
        <strain evidence="1">WTE2008</strain>
    </source>
</reference>
<sequence length="339" mass="36915">MKKFISLFLAVLMVFGLFTAVHAEKAPEEYAGTLTIYSPHDADPLNAGVAGFEAKYPNVKVEIVADGTGNLLNRIKAEAAAPEADILWGGGADSLAAYKEYFQSYKPSCIDLIDPSLYDPECLWIGESPLPMVFLVNTDLVAEADIPQSWKDLADPKWEKKIAMADPASSGSAYTQLNTMLMIYGQVEDDYAAGWEFVKGLMNNLVIQSGSSGAHKNVDSGEYPIGITLEKAAVQYDLENGHLKMIYPTDGTSAVPDGIAIVKDCKNLELAQLFVEYALSAECQEAQNKDYGRRPIRSDVTPVGLEPLSSITLMNYNFDYAGANKADIVEKWQDAVVGD</sequence>
<dbReference type="Proteomes" id="UP000192328">
    <property type="component" value="Unassembled WGS sequence"/>
</dbReference>
<gene>
    <name evidence="1" type="ORF">SAMN06297397_0747</name>
</gene>
<accession>A0AC61PJ05</accession>
<comment type="caution">
    <text evidence="1">The sequence shown here is derived from an EMBL/GenBank/DDBJ whole genome shotgun (WGS) entry which is preliminary data.</text>
</comment>
<protein>
    <submittedName>
        <fullName evidence="1">Iron(III) transport system substrate-binding protein</fullName>
    </submittedName>
</protein>
<proteinExistence type="predicted"/>
<organism evidence="1 2">
    <name type="scientific">Aristaeella lactis</name>
    <dbReference type="NCBI Taxonomy" id="3046383"/>
    <lineage>
        <taxon>Bacteria</taxon>
        <taxon>Bacillati</taxon>
        <taxon>Bacillota</taxon>
        <taxon>Clostridia</taxon>
        <taxon>Eubacteriales</taxon>
        <taxon>Aristaeellaceae</taxon>
        <taxon>Aristaeella</taxon>
    </lineage>
</organism>
<keyword evidence="2" id="KW-1185">Reference proteome</keyword>
<dbReference type="EMBL" id="FWXZ01000001">
    <property type="protein sequence ID" value="SMC41293.1"/>
    <property type="molecule type" value="Genomic_DNA"/>
</dbReference>